<protein>
    <submittedName>
        <fullName evidence="1">Uncharacterized protein</fullName>
    </submittedName>
</protein>
<proteinExistence type="predicted"/>
<name>A0A8K0KPG5_LADFU</name>
<evidence type="ECO:0000313" key="2">
    <source>
        <dbReference type="Proteomes" id="UP000792457"/>
    </source>
</evidence>
<sequence length="130" mass="14930">MTSPETDRLIQTQLNRGEIIARFWSNILKHEKDKLTDALLEQCKELLSSYWKKSDAVGTDYLREDFFSQFESNYTETCANIVEFITKRCTPGESKGLIQSSCSSDNIHAHLPKIELPTFSGNLLKERELP</sequence>
<dbReference type="EMBL" id="KZ309349">
    <property type="protein sequence ID" value="KAG8238377.1"/>
    <property type="molecule type" value="Genomic_DNA"/>
</dbReference>
<reference evidence="1" key="1">
    <citation type="submission" date="2013-04" db="EMBL/GenBank/DDBJ databases">
        <authorList>
            <person name="Qu J."/>
            <person name="Murali S.C."/>
            <person name="Bandaranaike D."/>
            <person name="Bellair M."/>
            <person name="Blankenburg K."/>
            <person name="Chao H."/>
            <person name="Dinh H."/>
            <person name="Doddapaneni H."/>
            <person name="Downs B."/>
            <person name="Dugan-Rocha S."/>
            <person name="Elkadiri S."/>
            <person name="Gnanaolivu R.D."/>
            <person name="Hernandez B."/>
            <person name="Javaid M."/>
            <person name="Jayaseelan J.C."/>
            <person name="Lee S."/>
            <person name="Li M."/>
            <person name="Ming W."/>
            <person name="Munidasa M."/>
            <person name="Muniz J."/>
            <person name="Nguyen L."/>
            <person name="Ongeri F."/>
            <person name="Osuji N."/>
            <person name="Pu L.-L."/>
            <person name="Puazo M."/>
            <person name="Qu C."/>
            <person name="Quiroz J."/>
            <person name="Raj R."/>
            <person name="Weissenberger G."/>
            <person name="Xin Y."/>
            <person name="Zou X."/>
            <person name="Han Y."/>
            <person name="Richards S."/>
            <person name="Worley K."/>
            <person name="Muzny D."/>
            <person name="Gibbs R."/>
        </authorList>
    </citation>
    <scope>NUCLEOTIDE SEQUENCE</scope>
    <source>
        <strain evidence="1">Sampled in the wild</strain>
    </source>
</reference>
<comment type="caution">
    <text evidence="1">The sequence shown here is derived from an EMBL/GenBank/DDBJ whole genome shotgun (WGS) entry which is preliminary data.</text>
</comment>
<dbReference type="OrthoDB" id="5987340at2759"/>
<dbReference type="AlphaFoldDB" id="A0A8K0KPG5"/>
<organism evidence="1 2">
    <name type="scientific">Ladona fulva</name>
    <name type="common">Scarce chaser dragonfly</name>
    <name type="synonym">Libellula fulva</name>
    <dbReference type="NCBI Taxonomy" id="123851"/>
    <lineage>
        <taxon>Eukaryota</taxon>
        <taxon>Metazoa</taxon>
        <taxon>Ecdysozoa</taxon>
        <taxon>Arthropoda</taxon>
        <taxon>Hexapoda</taxon>
        <taxon>Insecta</taxon>
        <taxon>Pterygota</taxon>
        <taxon>Palaeoptera</taxon>
        <taxon>Odonata</taxon>
        <taxon>Epiprocta</taxon>
        <taxon>Anisoptera</taxon>
        <taxon>Libelluloidea</taxon>
        <taxon>Libellulidae</taxon>
        <taxon>Ladona</taxon>
    </lineage>
</organism>
<accession>A0A8K0KPG5</accession>
<reference evidence="1" key="2">
    <citation type="submission" date="2017-10" db="EMBL/GenBank/DDBJ databases">
        <title>Ladona fulva Genome sequencing and assembly.</title>
        <authorList>
            <person name="Murali S."/>
            <person name="Richards S."/>
            <person name="Bandaranaike D."/>
            <person name="Bellair M."/>
            <person name="Blankenburg K."/>
            <person name="Chao H."/>
            <person name="Dinh H."/>
            <person name="Doddapaneni H."/>
            <person name="Dugan-Rocha S."/>
            <person name="Elkadiri S."/>
            <person name="Gnanaolivu R."/>
            <person name="Hernandez B."/>
            <person name="Skinner E."/>
            <person name="Javaid M."/>
            <person name="Lee S."/>
            <person name="Li M."/>
            <person name="Ming W."/>
            <person name="Munidasa M."/>
            <person name="Muniz J."/>
            <person name="Nguyen L."/>
            <person name="Hughes D."/>
            <person name="Osuji N."/>
            <person name="Pu L.-L."/>
            <person name="Puazo M."/>
            <person name="Qu C."/>
            <person name="Quiroz J."/>
            <person name="Raj R."/>
            <person name="Weissenberger G."/>
            <person name="Xin Y."/>
            <person name="Zou X."/>
            <person name="Han Y."/>
            <person name="Worley K."/>
            <person name="Muzny D."/>
            <person name="Gibbs R."/>
        </authorList>
    </citation>
    <scope>NUCLEOTIDE SEQUENCE</scope>
    <source>
        <strain evidence="1">Sampled in the wild</strain>
    </source>
</reference>
<dbReference type="Proteomes" id="UP000792457">
    <property type="component" value="Unassembled WGS sequence"/>
</dbReference>
<gene>
    <name evidence="1" type="ORF">J437_LFUL018331</name>
</gene>
<keyword evidence="2" id="KW-1185">Reference proteome</keyword>
<evidence type="ECO:0000313" key="1">
    <source>
        <dbReference type="EMBL" id="KAG8238377.1"/>
    </source>
</evidence>